<proteinExistence type="predicted"/>
<dbReference type="KEGG" id="lpan:LPMP_330200"/>
<feature type="transmembrane region" description="Helical" evidence="5">
    <location>
        <begin position="132"/>
        <end position="153"/>
    </location>
</feature>
<dbReference type="VEuPathDB" id="TriTrypDB:LPAL13_330006800"/>
<accession>A0A088RYU4</accession>
<evidence type="ECO:0000313" key="7">
    <source>
        <dbReference type="Proteomes" id="UP000063063"/>
    </source>
</evidence>
<dbReference type="Pfam" id="PF00335">
    <property type="entry name" value="Tetraspanin"/>
    <property type="match status" value="1"/>
</dbReference>
<evidence type="ECO:0000256" key="1">
    <source>
        <dbReference type="ARBA" id="ARBA00004141"/>
    </source>
</evidence>
<gene>
    <name evidence="6" type="ORF">LPMP_330200</name>
</gene>
<keyword evidence="7" id="KW-1185">Reference proteome</keyword>
<dbReference type="Proteomes" id="UP000063063">
    <property type="component" value="Chromosome 33"/>
</dbReference>
<name>A0A088RYU4_LEIPA</name>
<dbReference type="RefSeq" id="XP_010702113.1">
    <property type="nucleotide sequence ID" value="XM_010703811.1"/>
</dbReference>
<dbReference type="GeneID" id="22578173"/>
<sequence>MSILDSVRLLTEEGEPNALASGAAMEVEEDDIDWVNDVYRQLNGAPTLHQGARCQRLNKCRAALGLLSGILSLFGIGVLLRFSSCLFSALSLFGVTCTSSGMLAVAAGFLILATGILGCVSSCCCRRSSLSVFLAVLLFFYAVLCGMCVTYMIHIRFRNLNGLQAVWASMVAAQPGVVCDVQNKLECAGFKKTQCCRSVALDDAPLGGAVIAPTACYFEAANGTTFDINTREEVDWPHTMCATRCSAENAKYEQTCEASLTSLLRFKFHHLVLLPSTCTVFFLMLSGIAMASALWKPRVENYVLHHF</sequence>
<dbReference type="InterPro" id="IPR018499">
    <property type="entry name" value="Tetraspanin/Peripherin"/>
</dbReference>
<protein>
    <submittedName>
        <fullName evidence="6">Uncharacterized protein</fullName>
    </submittedName>
</protein>
<dbReference type="EMBL" id="CP009402">
    <property type="protein sequence ID" value="AIO01313.1"/>
    <property type="molecule type" value="Genomic_DNA"/>
</dbReference>
<dbReference type="eggNOG" id="ENOG502S7HU">
    <property type="taxonomic scope" value="Eukaryota"/>
</dbReference>
<evidence type="ECO:0000256" key="4">
    <source>
        <dbReference type="ARBA" id="ARBA00023136"/>
    </source>
</evidence>
<organism evidence="6 7">
    <name type="scientific">Leishmania panamensis</name>
    <dbReference type="NCBI Taxonomy" id="5679"/>
    <lineage>
        <taxon>Eukaryota</taxon>
        <taxon>Discoba</taxon>
        <taxon>Euglenozoa</taxon>
        <taxon>Kinetoplastea</taxon>
        <taxon>Metakinetoplastina</taxon>
        <taxon>Trypanosomatida</taxon>
        <taxon>Trypanosomatidae</taxon>
        <taxon>Leishmaniinae</taxon>
        <taxon>Leishmania</taxon>
        <taxon>Leishmania guyanensis species complex</taxon>
    </lineage>
</organism>
<dbReference type="VEuPathDB" id="TriTrypDB:LPMP_330200"/>
<dbReference type="OrthoDB" id="242485at2759"/>
<evidence type="ECO:0000256" key="5">
    <source>
        <dbReference type="SAM" id="Phobius"/>
    </source>
</evidence>
<feature type="transmembrane region" description="Helical" evidence="5">
    <location>
        <begin position="102"/>
        <end position="120"/>
    </location>
</feature>
<keyword evidence="3 5" id="KW-1133">Transmembrane helix</keyword>
<dbReference type="AlphaFoldDB" id="A0A088RYU4"/>
<reference evidence="6 7" key="1">
    <citation type="journal article" date="2015" name="Sci. Rep.">
        <title>The genome of Leishmania panamensis: insights into genomics of the L. (Viannia) subgenus.</title>
        <authorList>
            <person name="Llanes A."/>
            <person name="Restrepo C.M."/>
            <person name="Vecchio G.D."/>
            <person name="Anguizola F.J."/>
            <person name="Lleonart R."/>
        </authorList>
    </citation>
    <scope>NUCLEOTIDE SEQUENCE [LARGE SCALE GENOMIC DNA]</scope>
    <source>
        <strain evidence="6 7">MHOM/PA/94/PSC-1</strain>
    </source>
</reference>
<dbReference type="GO" id="GO:0016020">
    <property type="term" value="C:membrane"/>
    <property type="evidence" value="ECO:0007669"/>
    <property type="project" value="UniProtKB-SubCell"/>
</dbReference>
<evidence type="ECO:0000256" key="2">
    <source>
        <dbReference type="ARBA" id="ARBA00022692"/>
    </source>
</evidence>
<comment type="subcellular location">
    <subcellularLocation>
        <location evidence="1">Membrane</location>
        <topology evidence="1">Multi-pass membrane protein</topology>
    </subcellularLocation>
</comment>
<evidence type="ECO:0000313" key="6">
    <source>
        <dbReference type="EMBL" id="AIO01313.1"/>
    </source>
</evidence>
<keyword evidence="2 5" id="KW-0812">Transmembrane</keyword>
<feature type="transmembrane region" description="Helical" evidence="5">
    <location>
        <begin position="272"/>
        <end position="295"/>
    </location>
</feature>
<keyword evidence="4 5" id="KW-0472">Membrane</keyword>
<evidence type="ECO:0000256" key="3">
    <source>
        <dbReference type="ARBA" id="ARBA00022989"/>
    </source>
</evidence>
<feature type="transmembrane region" description="Helical" evidence="5">
    <location>
        <begin position="62"/>
        <end position="82"/>
    </location>
</feature>